<dbReference type="EnsemblMetazoa" id="XM_031932047">
    <property type="protein sequence ID" value="XP_031787907"/>
    <property type="gene ID" value="LOC100120090"/>
</dbReference>
<protein>
    <recommendedName>
        <fullName evidence="3 16">Guanylate cyclase</fullName>
        <ecNumber evidence="3 16">4.6.1.2</ecNumber>
    </recommendedName>
</protein>
<evidence type="ECO:0000256" key="15">
    <source>
        <dbReference type="RuleBase" id="RU000405"/>
    </source>
</evidence>
<dbReference type="RefSeq" id="XP_031787908.1">
    <property type="nucleotide sequence ID" value="XM_031932048.1"/>
</dbReference>
<feature type="signal peptide" evidence="18">
    <location>
        <begin position="1"/>
        <end position="22"/>
    </location>
</feature>
<dbReference type="GO" id="GO:0005525">
    <property type="term" value="F:GTP binding"/>
    <property type="evidence" value="ECO:0007669"/>
    <property type="project" value="UniProtKB-KW"/>
</dbReference>
<feature type="region of interest" description="Disordered" evidence="17">
    <location>
        <begin position="1102"/>
        <end position="1174"/>
    </location>
</feature>
<dbReference type="FunFam" id="3.30.70.1230:FF:000004">
    <property type="entry name" value="Guanylate cyclase"/>
    <property type="match status" value="1"/>
</dbReference>
<sequence>MRPRVSSSLLLLLSVQSCCCWAMMGPAPSALRQQQFGVVKLAVIAPADPRHEQSLPRLLPAVLMAVRAVSSPKGPLPGWTIEVEHRDSQCSSTYGPLAAFDFYINRTADAFLGPVCEYVLAPVARYAGAWDIPVLTAGGQADAFRHKDEHYPTLTRMMGSHRLVGEALQHILQGFGWKVAALLFHNHAMASSRGNSKCHFTLGAVYTALNQTSMYKSFNQEDSTANDYRNLLTFVSKSARIVVMCANATTIREILLAAEELGMVDSGEYVFFSIELTSSDNSTKEPWRVVGDTPERNEKARKAYQALLTVTTRTPDNVEYLNFSREVKSLAQSRYNFTFGNSSVSTFVTAFYDAVLLYALALKESLPDKPGEVNLDGGNLTRRMWGRSFKGITGYVHIDENGDRIADYSLLDMNPETSKFEIVANYYGANKTLEYIPGKRIHWSGDRLEPPPDTPTCGYDGSLCPDNSLPGYAILSIVLSSIVVFLVVGSVFIYRHFKLEAEIASMTWKVHWEDVIVMPSEKFKAGSLYSLAPNKQRGSQLSIYSEDNMSLPGGMDRRSFVPTGIYKTSKIAIRPIPRNKVEISRPLLLELKRMKDLQHDHLVRFYGACVDPPHCCLLTEYCPRGSLQDILENEQMKLDKVFRGSLIHDIVRGMGYLHASDIRSHGNLKSTNCLVDSRFVLKIADFGLHELRKPHPLDPDEDRNSYAYWRKQLWTAPELLRMGRRPAEGTQKGDVYSFAIIVHEIEMRQGPFYLGNASNLSPREIIEGVRRGGGSPLRPFLDETSVDEEVASLMDRCWAEDPAGRPDFAGLKEIVRKINKDSRINNLLDNLLSRMEHYADNLENLVAERTADYLEEKRKCEELLYQLLPKSVASQLILGRSVIAETYDQVTIYFSDIVGFTSLSAESTPLQVVDLLNDLYTCFDSIIENFDVYKVETIGDAYMVVSGLPVRNGMNHAREIARMSLALRDTVMTFSIRHRPNEQLKLRIGMHSGPCVAGVVGLKMPRYCLFGDTVNTASRMESNGEALKIHVSPKTKEILDTFGTFDLLCRGEVTLKGKGKMTTYWLIGEKPLPQLENNNVQQVRTTVMSNNQIPAISTPRHSIYGQQQQSAQTQTSLVTGNGAPPALSPSHHRSNNTGSNSTQQQQQVNSESLPNHNVESGANAPLLLPVGSVP</sequence>
<dbReference type="InterPro" id="IPR028082">
    <property type="entry name" value="Peripla_BP_I"/>
</dbReference>
<dbReference type="RefSeq" id="XP_031787907.1">
    <property type="nucleotide sequence ID" value="XM_031932047.1"/>
</dbReference>
<keyword evidence="7" id="KW-0547">Nucleotide-binding</keyword>
<evidence type="ECO:0000256" key="13">
    <source>
        <dbReference type="ARBA" id="ARBA00023239"/>
    </source>
</evidence>
<dbReference type="Gene3D" id="3.40.50.2300">
    <property type="match status" value="3"/>
</dbReference>
<dbReference type="GeneID" id="100120090"/>
<dbReference type="GO" id="GO:0005886">
    <property type="term" value="C:plasma membrane"/>
    <property type="evidence" value="ECO:0007669"/>
    <property type="project" value="UniProtKB-SubCell"/>
</dbReference>
<feature type="compositionally biased region" description="Low complexity" evidence="17">
    <location>
        <begin position="1135"/>
        <end position="1152"/>
    </location>
</feature>
<dbReference type="InterPro" id="IPR001828">
    <property type="entry name" value="ANF_lig-bd_rcpt"/>
</dbReference>
<keyword evidence="22" id="KW-1185">Reference proteome</keyword>
<dbReference type="EC" id="4.6.1.2" evidence="3 16"/>
<accession>A0A7M7QJR2</accession>
<dbReference type="Proteomes" id="UP000002358">
    <property type="component" value="Chromosome 5"/>
</dbReference>
<evidence type="ECO:0000313" key="21">
    <source>
        <dbReference type="EnsemblMetazoa" id="XP_031787906"/>
    </source>
</evidence>
<evidence type="ECO:0000256" key="6">
    <source>
        <dbReference type="ARBA" id="ARBA00022729"/>
    </source>
</evidence>
<dbReference type="InterPro" id="IPR001170">
    <property type="entry name" value="ANPR/GUC"/>
</dbReference>
<dbReference type="InterPro" id="IPR018297">
    <property type="entry name" value="A/G_cyclase_CS"/>
</dbReference>
<evidence type="ECO:0000256" key="8">
    <source>
        <dbReference type="ARBA" id="ARBA00022989"/>
    </source>
</evidence>
<keyword evidence="13 15" id="KW-0456">Lyase</keyword>
<dbReference type="EnsemblMetazoa" id="XM_031932046">
    <property type="protein sequence ID" value="XP_031787906"/>
    <property type="gene ID" value="LOC100120090"/>
</dbReference>
<keyword evidence="9" id="KW-0342">GTP-binding</keyword>
<evidence type="ECO:0000259" key="20">
    <source>
        <dbReference type="PROSITE" id="PS50125"/>
    </source>
</evidence>
<dbReference type="InterPro" id="IPR001054">
    <property type="entry name" value="A/G_cyclase"/>
</dbReference>
<evidence type="ECO:0000256" key="1">
    <source>
        <dbReference type="ARBA" id="ARBA00001436"/>
    </source>
</evidence>
<dbReference type="CDD" id="cd14042">
    <property type="entry name" value="PK_GC-A_B"/>
    <property type="match status" value="1"/>
</dbReference>
<evidence type="ECO:0000256" key="14">
    <source>
        <dbReference type="ARBA" id="ARBA00023293"/>
    </source>
</evidence>
<dbReference type="GO" id="GO:0001653">
    <property type="term" value="F:peptide receptor activity"/>
    <property type="evidence" value="ECO:0007669"/>
    <property type="project" value="TreeGrafter"/>
</dbReference>
<comment type="subcellular location">
    <subcellularLocation>
        <location evidence="2">Cell membrane</location>
        <topology evidence="2">Single-pass type I membrane protein</topology>
    </subcellularLocation>
</comment>
<dbReference type="CDD" id="cd07302">
    <property type="entry name" value="CHD"/>
    <property type="match status" value="1"/>
</dbReference>
<feature type="chain" id="PRO_5033597405" description="Guanylate cyclase" evidence="18">
    <location>
        <begin position="23"/>
        <end position="1174"/>
    </location>
</feature>
<dbReference type="SUPFAM" id="SSF56112">
    <property type="entry name" value="Protein kinase-like (PK-like)"/>
    <property type="match status" value="1"/>
</dbReference>
<dbReference type="RefSeq" id="XP_031787905.1">
    <property type="nucleotide sequence ID" value="XM_031932045.1"/>
</dbReference>
<evidence type="ECO:0000256" key="9">
    <source>
        <dbReference type="ARBA" id="ARBA00023134"/>
    </source>
</evidence>
<keyword evidence="6 18" id="KW-0732">Signal</keyword>
<dbReference type="GO" id="GO:0035556">
    <property type="term" value="P:intracellular signal transduction"/>
    <property type="evidence" value="ECO:0007669"/>
    <property type="project" value="InterPro"/>
</dbReference>
<feature type="domain" description="Protein kinase" evidence="19">
    <location>
        <begin position="529"/>
        <end position="824"/>
    </location>
</feature>
<dbReference type="RefSeq" id="XP_031787906.1">
    <property type="nucleotide sequence ID" value="XM_031932046.1"/>
</dbReference>
<dbReference type="PROSITE" id="PS51257">
    <property type="entry name" value="PROKAR_LIPOPROTEIN"/>
    <property type="match status" value="1"/>
</dbReference>
<keyword evidence="11" id="KW-0675">Receptor</keyword>
<dbReference type="SMR" id="A0A7M7QJR2"/>
<dbReference type="GO" id="GO:0004016">
    <property type="term" value="F:adenylate cyclase activity"/>
    <property type="evidence" value="ECO:0007669"/>
    <property type="project" value="TreeGrafter"/>
</dbReference>
<feature type="compositionally biased region" description="Low complexity" evidence="17">
    <location>
        <begin position="1106"/>
        <end position="1116"/>
    </location>
</feature>
<evidence type="ECO:0000259" key="19">
    <source>
        <dbReference type="PROSITE" id="PS50011"/>
    </source>
</evidence>
<proteinExistence type="inferred from homology"/>
<dbReference type="InterPro" id="IPR001245">
    <property type="entry name" value="Ser-Thr/Tyr_kinase_cat_dom"/>
</dbReference>
<evidence type="ECO:0000256" key="2">
    <source>
        <dbReference type="ARBA" id="ARBA00004251"/>
    </source>
</evidence>
<dbReference type="GO" id="GO:0005524">
    <property type="term" value="F:ATP binding"/>
    <property type="evidence" value="ECO:0007669"/>
    <property type="project" value="InterPro"/>
</dbReference>
<dbReference type="EnsemblMetazoa" id="XM_031932045">
    <property type="protein sequence ID" value="XP_031787905"/>
    <property type="gene ID" value="LOC100120090"/>
</dbReference>
<keyword evidence="5" id="KW-0812">Transmembrane</keyword>
<dbReference type="PROSITE" id="PS50011">
    <property type="entry name" value="PROTEIN_KINASE_DOM"/>
    <property type="match status" value="1"/>
</dbReference>
<keyword evidence="8" id="KW-1133">Transmembrane helix</keyword>
<evidence type="ECO:0000256" key="12">
    <source>
        <dbReference type="ARBA" id="ARBA00023180"/>
    </source>
</evidence>
<comment type="similarity">
    <text evidence="15">Belongs to the adenylyl cyclase class-4/guanylyl cyclase family.</text>
</comment>
<dbReference type="CDD" id="cd06373">
    <property type="entry name" value="PBP1_NPR-like"/>
    <property type="match status" value="1"/>
</dbReference>
<dbReference type="PANTHER" id="PTHR11920:SF494">
    <property type="entry name" value="ATRIAL NATRIURETIC PEPTIDE RECEPTOR 2"/>
    <property type="match status" value="1"/>
</dbReference>
<keyword evidence="12" id="KW-0325">Glycoprotein</keyword>
<dbReference type="FunFam" id="3.40.50.2300:FF:000371">
    <property type="entry name" value="Guanylate cyclase"/>
    <property type="match status" value="1"/>
</dbReference>
<dbReference type="GO" id="GO:0004383">
    <property type="term" value="F:guanylate cyclase activity"/>
    <property type="evidence" value="ECO:0007669"/>
    <property type="project" value="UniProtKB-EC"/>
</dbReference>
<dbReference type="Pfam" id="PF07714">
    <property type="entry name" value="PK_Tyr_Ser-Thr"/>
    <property type="match status" value="1"/>
</dbReference>
<reference evidence="21" key="1">
    <citation type="submission" date="2021-01" db="UniProtKB">
        <authorList>
            <consortium name="EnsemblMetazoa"/>
        </authorList>
    </citation>
    <scope>IDENTIFICATION</scope>
</reference>
<comment type="catalytic activity">
    <reaction evidence="1 16">
        <text>GTP = 3',5'-cyclic GMP + diphosphate</text>
        <dbReference type="Rhea" id="RHEA:13665"/>
        <dbReference type="ChEBI" id="CHEBI:33019"/>
        <dbReference type="ChEBI" id="CHEBI:37565"/>
        <dbReference type="ChEBI" id="CHEBI:57746"/>
        <dbReference type="EC" id="4.6.1.2"/>
    </reaction>
</comment>
<dbReference type="InterPro" id="IPR011009">
    <property type="entry name" value="Kinase-like_dom_sf"/>
</dbReference>
<organism evidence="21 22">
    <name type="scientific">Nasonia vitripennis</name>
    <name type="common">Parasitic wasp</name>
    <dbReference type="NCBI Taxonomy" id="7425"/>
    <lineage>
        <taxon>Eukaryota</taxon>
        <taxon>Metazoa</taxon>
        <taxon>Ecdysozoa</taxon>
        <taxon>Arthropoda</taxon>
        <taxon>Hexapoda</taxon>
        <taxon>Insecta</taxon>
        <taxon>Pterygota</taxon>
        <taxon>Neoptera</taxon>
        <taxon>Endopterygota</taxon>
        <taxon>Hymenoptera</taxon>
        <taxon>Apocrita</taxon>
        <taxon>Proctotrupomorpha</taxon>
        <taxon>Chalcidoidea</taxon>
        <taxon>Pteromalidae</taxon>
        <taxon>Pteromalinae</taxon>
        <taxon>Nasonia</taxon>
    </lineage>
</organism>
<dbReference type="PROSITE" id="PS50125">
    <property type="entry name" value="GUANYLATE_CYCLASE_2"/>
    <property type="match status" value="1"/>
</dbReference>
<evidence type="ECO:0000256" key="16">
    <source>
        <dbReference type="RuleBase" id="RU003431"/>
    </source>
</evidence>
<dbReference type="PRINTS" id="PR00255">
    <property type="entry name" value="NATPEPTIDER"/>
</dbReference>
<dbReference type="PANTHER" id="PTHR11920">
    <property type="entry name" value="GUANYLYL CYCLASE"/>
    <property type="match status" value="1"/>
</dbReference>
<dbReference type="GO" id="GO:0004672">
    <property type="term" value="F:protein kinase activity"/>
    <property type="evidence" value="ECO:0007669"/>
    <property type="project" value="InterPro"/>
</dbReference>
<dbReference type="Pfam" id="PF01094">
    <property type="entry name" value="ANF_receptor"/>
    <property type="match status" value="1"/>
</dbReference>
<dbReference type="SMART" id="SM00044">
    <property type="entry name" value="CYCc"/>
    <property type="match status" value="1"/>
</dbReference>
<evidence type="ECO:0000256" key="18">
    <source>
        <dbReference type="SAM" id="SignalP"/>
    </source>
</evidence>
<dbReference type="SUPFAM" id="SSF53822">
    <property type="entry name" value="Periplasmic binding protein-like I"/>
    <property type="match status" value="1"/>
</dbReference>
<keyword evidence="14 16" id="KW-0141">cGMP biosynthesis</keyword>
<evidence type="ECO:0000256" key="5">
    <source>
        <dbReference type="ARBA" id="ARBA00022692"/>
    </source>
</evidence>
<dbReference type="InterPro" id="IPR029787">
    <property type="entry name" value="Nucleotide_cyclase"/>
</dbReference>
<evidence type="ECO:0000313" key="22">
    <source>
        <dbReference type="Proteomes" id="UP000002358"/>
    </source>
</evidence>
<keyword evidence="4" id="KW-1003">Cell membrane</keyword>
<dbReference type="SUPFAM" id="SSF55073">
    <property type="entry name" value="Nucleotide cyclase"/>
    <property type="match status" value="1"/>
</dbReference>
<evidence type="ECO:0000256" key="3">
    <source>
        <dbReference type="ARBA" id="ARBA00012202"/>
    </source>
</evidence>
<feature type="domain" description="Guanylate cyclase" evidence="20">
    <location>
        <begin position="891"/>
        <end position="1021"/>
    </location>
</feature>
<dbReference type="PROSITE" id="PS00452">
    <property type="entry name" value="GUANYLATE_CYCLASE_1"/>
    <property type="match status" value="1"/>
</dbReference>
<dbReference type="AlphaFoldDB" id="A0A7M7QJR2"/>
<evidence type="ECO:0000256" key="17">
    <source>
        <dbReference type="SAM" id="MobiDB-lite"/>
    </source>
</evidence>
<dbReference type="Pfam" id="PF00211">
    <property type="entry name" value="Guanylate_cyc"/>
    <property type="match status" value="1"/>
</dbReference>
<keyword evidence="10" id="KW-0472">Membrane</keyword>
<dbReference type="EnsemblMetazoa" id="XM_031932048">
    <property type="protein sequence ID" value="XP_031787908"/>
    <property type="gene ID" value="LOC100120090"/>
</dbReference>
<dbReference type="InterPro" id="IPR050401">
    <property type="entry name" value="Cyclic_nucleotide_synthase"/>
</dbReference>
<dbReference type="GO" id="GO:0007168">
    <property type="term" value="P:receptor guanylyl cyclase signaling pathway"/>
    <property type="evidence" value="ECO:0007669"/>
    <property type="project" value="TreeGrafter"/>
</dbReference>
<evidence type="ECO:0000256" key="7">
    <source>
        <dbReference type="ARBA" id="ARBA00022741"/>
    </source>
</evidence>
<evidence type="ECO:0000256" key="10">
    <source>
        <dbReference type="ARBA" id="ARBA00023136"/>
    </source>
</evidence>
<dbReference type="Gene3D" id="1.10.510.10">
    <property type="entry name" value="Transferase(Phosphotransferase) domain 1"/>
    <property type="match status" value="1"/>
</dbReference>
<evidence type="ECO:0000256" key="4">
    <source>
        <dbReference type="ARBA" id="ARBA00022475"/>
    </source>
</evidence>
<name>A0A7M7QJR2_NASVI</name>
<evidence type="ECO:0000256" key="11">
    <source>
        <dbReference type="ARBA" id="ARBA00023170"/>
    </source>
</evidence>
<dbReference type="FunFam" id="1.10.510.10:FF:000420">
    <property type="entry name" value="Guanylate cyclase"/>
    <property type="match status" value="1"/>
</dbReference>
<dbReference type="Gene3D" id="3.30.70.1230">
    <property type="entry name" value="Nucleotide cyclase"/>
    <property type="match status" value="1"/>
</dbReference>
<dbReference type="InterPro" id="IPR000719">
    <property type="entry name" value="Prot_kinase_dom"/>
</dbReference>